<dbReference type="PROSITE" id="PS50198">
    <property type="entry name" value="PPIC_PPIASE_2"/>
    <property type="match status" value="1"/>
</dbReference>
<keyword evidence="4 9" id="KW-0697">Rotamase</keyword>
<dbReference type="eggNOG" id="COG0760">
    <property type="taxonomic scope" value="Bacteria"/>
</dbReference>
<evidence type="ECO:0000259" key="11">
    <source>
        <dbReference type="PROSITE" id="PS50198"/>
    </source>
</evidence>
<evidence type="ECO:0000256" key="10">
    <source>
        <dbReference type="SAM" id="SignalP"/>
    </source>
</evidence>
<feature type="signal peptide" evidence="10">
    <location>
        <begin position="1"/>
        <end position="23"/>
    </location>
</feature>
<dbReference type="GO" id="GO:0016874">
    <property type="term" value="F:ligase activity"/>
    <property type="evidence" value="ECO:0007669"/>
    <property type="project" value="UniProtKB-KW"/>
</dbReference>
<accession>U2XR20</accession>
<evidence type="ECO:0000256" key="9">
    <source>
        <dbReference type="PROSITE-ProRule" id="PRU00278"/>
    </source>
</evidence>
<dbReference type="PROSITE" id="PS01096">
    <property type="entry name" value="PPIC_PPIASE_1"/>
    <property type="match status" value="1"/>
</dbReference>
<dbReference type="EMBL" id="AWXE01000001">
    <property type="protein sequence ID" value="ERL47572.1"/>
    <property type="molecule type" value="Genomic_DNA"/>
</dbReference>
<dbReference type="SUPFAM" id="SSF109998">
    <property type="entry name" value="Triger factor/SurA peptide-binding domain-like"/>
    <property type="match status" value="1"/>
</dbReference>
<reference evidence="12 13" key="1">
    <citation type="journal article" date="2014" name="FEMS Microbiol. Ecol.">
        <title>Genomic differentiation among two strains of the PS1 clade isolated from geographically separated marine habitats.</title>
        <authorList>
            <person name="Jimenez-Infante F."/>
            <person name="Ngugi D.K."/>
            <person name="Alam I."/>
            <person name="Rashid M."/>
            <person name="Baalawi W."/>
            <person name="Kamau A.A."/>
            <person name="Bajic V.B."/>
            <person name="Stingl U."/>
        </authorList>
    </citation>
    <scope>NUCLEOTIDE SEQUENCE [LARGE SCALE GENOMIC DNA]</scope>
    <source>
        <strain evidence="12 13">RS24</strain>
    </source>
</reference>
<keyword evidence="12" id="KW-0436">Ligase</keyword>
<evidence type="ECO:0000313" key="13">
    <source>
        <dbReference type="Proteomes" id="UP000016762"/>
    </source>
</evidence>
<name>U2XR20_9PROT</name>
<dbReference type="RefSeq" id="WP_021776590.1">
    <property type="nucleotide sequence ID" value="NZ_AWXE01000001.1"/>
</dbReference>
<dbReference type="InterPro" id="IPR046357">
    <property type="entry name" value="PPIase_dom_sf"/>
</dbReference>
<gene>
    <name evidence="12" type="primary">nadE</name>
    <name evidence="12" type="ORF">RS24_00542</name>
</gene>
<protein>
    <recommendedName>
        <fullName evidence="1">Parvulin-like PPIase</fullName>
    </recommendedName>
    <alternativeName>
        <fullName evidence="7">Peptidyl-prolyl cis-trans isomerase plp</fullName>
    </alternativeName>
    <alternativeName>
        <fullName evidence="8">Rotamase plp</fullName>
    </alternativeName>
</protein>
<keyword evidence="6 9" id="KW-0413">Isomerase</keyword>
<dbReference type="PANTHER" id="PTHR47637">
    <property type="entry name" value="CHAPERONE SURA"/>
    <property type="match status" value="1"/>
</dbReference>
<dbReference type="InterPro" id="IPR027304">
    <property type="entry name" value="Trigger_fact/SurA_dom_sf"/>
</dbReference>
<feature type="domain" description="PpiC" evidence="11">
    <location>
        <begin position="170"/>
        <end position="268"/>
    </location>
</feature>
<dbReference type="InterPro" id="IPR015391">
    <property type="entry name" value="SurA_N"/>
</dbReference>
<dbReference type="InterPro" id="IPR050280">
    <property type="entry name" value="OMP_Chaperone_SurA"/>
</dbReference>
<dbReference type="Pfam" id="PF09312">
    <property type="entry name" value="SurA_N"/>
    <property type="match status" value="1"/>
</dbReference>
<dbReference type="Proteomes" id="UP000016762">
    <property type="component" value="Unassembled WGS sequence"/>
</dbReference>
<dbReference type="InterPro" id="IPR000297">
    <property type="entry name" value="PPIase_PpiC"/>
</dbReference>
<evidence type="ECO:0000256" key="6">
    <source>
        <dbReference type="ARBA" id="ARBA00023235"/>
    </source>
</evidence>
<evidence type="ECO:0000256" key="3">
    <source>
        <dbReference type="ARBA" id="ARBA00022764"/>
    </source>
</evidence>
<evidence type="ECO:0000256" key="2">
    <source>
        <dbReference type="ARBA" id="ARBA00022729"/>
    </source>
</evidence>
<dbReference type="PANTHER" id="PTHR47637:SF1">
    <property type="entry name" value="CHAPERONE SURA"/>
    <property type="match status" value="1"/>
</dbReference>
<dbReference type="InterPro" id="IPR023058">
    <property type="entry name" value="PPIase_PpiC_CS"/>
</dbReference>
<dbReference type="GO" id="GO:0003755">
    <property type="term" value="F:peptidyl-prolyl cis-trans isomerase activity"/>
    <property type="evidence" value="ECO:0007669"/>
    <property type="project" value="UniProtKB-KW"/>
</dbReference>
<dbReference type="Gene3D" id="3.10.50.40">
    <property type="match status" value="1"/>
</dbReference>
<evidence type="ECO:0000256" key="4">
    <source>
        <dbReference type="ARBA" id="ARBA00023110"/>
    </source>
</evidence>
<evidence type="ECO:0000313" key="12">
    <source>
        <dbReference type="EMBL" id="ERL47572.1"/>
    </source>
</evidence>
<evidence type="ECO:0000256" key="5">
    <source>
        <dbReference type="ARBA" id="ARBA00023186"/>
    </source>
</evidence>
<keyword evidence="2 10" id="KW-0732">Signal</keyword>
<dbReference type="AlphaFoldDB" id="U2XR20"/>
<keyword evidence="3" id="KW-0574">Periplasm</keyword>
<evidence type="ECO:0000256" key="8">
    <source>
        <dbReference type="ARBA" id="ARBA00031484"/>
    </source>
</evidence>
<keyword evidence="13" id="KW-1185">Reference proteome</keyword>
<organism evidence="12 13">
    <name type="scientific">Candidatus Micropelagius thuwalensis</name>
    <dbReference type="NCBI Taxonomy" id="1397666"/>
    <lineage>
        <taxon>Bacteria</taxon>
        <taxon>Pseudomonadati</taxon>
        <taxon>Pseudomonadota</taxon>
        <taxon>Alphaproteobacteria</taxon>
        <taxon>PS1 clade</taxon>
        <taxon>Candidatus Micropelagius</taxon>
    </lineage>
</organism>
<sequence length="412" mass="46149">MTTKNKFIAFIFMALMTFNTAEAREVEGIAAIVNDEVISKFDVDQRVNLFLVTSGIERTPQNIDGLRRQVLRTLIQEKLQLQEARDSEIEISRAEINAAMQDMASGTNRSLDEVEKFLKENNVHIRTMEDQIEAELAWNRFVRGRFGGQVSIGEIEIDETLERAEAAMNQDRVNISEILLLANNQLDGQRLMSEAAQIVQQLRAGINFGAVARQFSAASSSASGGNLGWTPVNQLDENIVPIIENMAAGDISDPIETSAGIYIVQLNSKQQSGGIDPMRNLFDLLIITYDVATEGHLAKLESLRDSFTTCKNTEAKAKEMDARNVTRTGQVELRRFPKNLQSEISTTEAGQVIGPKKNEKIAEMVVVCDRKDDQGATISRDAIENNLYSQRLAIMARRHLRELRRDSIVEYR</sequence>
<dbReference type="SUPFAM" id="SSF54534">
    <property type="entry name" value="FKBP-like"/>
    <property type="match status" value="1"/>
</dbReference>
<evidence type="ECO:0000256" key="1">
    <source>
        <dbReference type="ARBA" id="ARBA00018370"/>
    </source>
</evidence>
<keyword evidence="5" id="KW-0143">Chaperone</keyword>
<feature type="chain" id="PRO_5007930298" description="Parvulin-like PPIase" evidence="10">
    <location>
        <begin position="24"/>
        <end position="412"/>
    </location>
</feature>
<evidence type="ECO:0000256" key="7">
    <source>
        <dbReference type="ARBA" id="ARBA00030642"/>
    </source>
</evidence>
<dbReference type="Gene3D" id="1.10.4030.10">
    <property type="entry name" value="Porin chaperone SurA, peptide-binding domain"/>
    <property type="match status" value="1"/>
</dbReference>
<proteinExistence type="predicted"/>
<dbReference type="Pfam" id="PF00639">
    <property type="entry name" value="Rotamase"/>
    <property type="match status" value="1"/>
</dbReference>
<dbReference type="STRING" id="1397666.RS24_00542"/>
<comment type="caution">
    <text evidence="12">The sequence shown here is derived from an EMBL/GenBank/DDBJ whole genome shotgun (WGS) entry which is preliminary data.</text>
</comment>